<dbReference type="AlphaFoldDB" id="A0AA96WJV6"/>
<dbReference type="EMBL" id="CP053587">
    <property type="protein sequence ID" value="WNZ27262.1"/>
    <property type="molecule type" value="Genomic_DNA"/>
</dbReference>
<protein>
    <submittedName>
        <fullName evidence="1">Uncharacterized protein</fullName>
    </submittedName>
</protein>
<gene>
    <name evidence="1" type="ORF">HJG54_30700</name>
</gene>
<dbReference type="RefSeq" id="WP_316436913.1">
    <property type="nucleotide sequence ID" value="NZ_CP053587.1"/>
</dbReference>
<organism evidence="1">
    <name type="scientific">Leptolyngbya sp. NK1-12</name>
    <dbReference type="NCBI Taxonomy" id="2547451"/>
    <lineage>
        <taxon>Bacteria</taxon>
        <taxon>Bacillati</taxon>
        <taxon>Cyanobacteriota</taxon>
        <taxon>Cyanophyceae</taxon>
        <taxon>Leptolyngbyales</taxon>
        <taxon>Leptolyngbyaceae</taxon>
        <taxon>Leptolyngbya group</taxon>
        <taxon>Leptolyngbya</taxon>
    </lineage>
</organism>
<sequence>MGVVWRYWTHVRLQMSGELRKSEVVAAKLFFQQQFPDWADAITVPDRLVQQQLVALMRPLDRSLAALERARLAECCLRCYVSNQIPQVCFGLMQRFKLQAGLQWGNLLPYILNDLDPLQPQAVHTPFQPLAIRVVQTFDPEQSHLSTWTKRLVLQQKSLIAVLAEHGIYLASSWAILSHTSPARMRRLLAGMLATPELERASLLLESYHAVYRHDRVQRQSTQVGRRCKEPSHEQLQRMVQYLQAQGAKDDGPGRVLQELRLLAEKLRQVKRMPTVSLDDETTGFLAYQHLSRSAPSEDEQDEFLSHYYRAAEQCLYQAVHQVLEERLADLRQQKNPKDQVFLKALALFHQQRQSMAQIAPQVGLSKQFQVTRLLGLKQLRLAVRQTWLKQMRERLPQLLANYLEPNQIERLERLDVLLEEYIDRILAADASESYSPYRNSSSMFTVCLCQYLELRSTNGSGYTNKKP</sequence>
<reference evidence="1" key="1">
    <citation type="submission" date="2020-05" db="EMBL/GenBank/DDBJ databases">
        <authorList>
            <person name="Zhu T."/>
            <person name="Keshari N."/>
            <person name="Lu X."/>
        </authorList>
    </citation>
    <scope>NUCLEOTIDE SEQUENCE</scope>
    <source>
        <strain evidence="1">NK1-12</strain>
    </source>
</reference>
<evidence type="ECO:0000313" key="1">
    <source>
        <dbReference type="EMBL" id="WNZ27262.1"/>
    </source>
</evidence>
<accession>A0AA96WJV6</accession>
<proteinExistence type="predicted"/>
<name>A0AA96WJV6_9CYAN</name>